<dbReference type="EMBL" id="AZEZ01000043">
    <property type="protein sequence ID" value="KRL44400.1"/>
    <property type="molecule type" value="Genomic_DNA"/>
</dbReference>
<reference evidence="2 3" key="1">
    <citation type="journal article" date="2015" name="Genome Announc.">
        <title>Expanding the biotechnology potential of lactobacilli through comparative genomics of 213 strains and associated genera.</title>
        <authorList>
            <person name="Sun Z."/>
            <person name="Harris H.M."/>
            <person name="McCann A."/>
            <person name="Guo C."/>
            <person name="Argimon S."/>
            <person name="Zhang W."/>
            <person name="Yang X."/>
            <person name="Jeffery I.B."/>
            <person name="Cooney J.C."/>
            <person name="Kagawa T.F."/>
            <person name="Liu W."/>
            <person name="Song Y."/>
            <person name="Salvetti E."/>
            <person name="Wrobel A."/>
            <person name="Rasinkangas P."/>
            <person name="Parkhill J."/>
            <person name="Rea M.C."/>
            <person name="O'Sullivan O."/>
            <person name="Ritari J."/>
            <person name="Douillard F.P."/>
            <person name="Paul Ross R."/>
            <person name="Yang R."/>
            <person name="Briner A.E."/>
            <person name="Felis G.E."/>
            <person name="de Vos W.M."/>
            <person name="Barrangou R."/>
            <person name="Klaenhammer T.R."/>
            <person name="Caufield P.W."/>
            <person name="Cui Y."/>
            <person name="Zhang H."/>
            <person name="O'Toole P.W."/>
        </authorList>
    </citation>
    <scope>NUCLEOTIDE SEQUENCE [LARGE SCALE GENOMIC DNA]</scope>
    <source>
        <strain evidence="2 3">DSM 14500</strain>
    </source>
</reference>
<dbReference type="PATRIC" id="fig|1423770.3.peg.51"/>
<keyword evidence="1" id="KW-0472">Membrane</keyword>
<evidence type="ECO:0000313" key="2">
    <source>
        <dbReference type="EMBL" id="KRL44400.1"/>
    </source>
</evidence>
<name>A0A0R1QHV0_9LACO</name>
<dbReference type="AlphaFoldDB" id="A0A0R1QHV0"/>
<dbReference type="RefSeq" id="WP_057887804.1">
    <property type="nucleotide sequence ID" value="NZ_AZEZ01000043.1"/>
</dbReference>
<evidence type="ECO:0000313" key="3">
    <source>
        <dbReference type="Proteomes" id="UP000050872"/>
    </source>
</evidence>
<keyword evidence="1" id="KW-0812">Transmembrane</keyword>
<dbReference type="Proteomes" id="UP000050872">
    <property type="component" value="Unassembled WGS sequence"/>
</dbReference>
<proteinExistence type="predicted"/>
<sequence length="80" mass="9257">MEHQETKTEELIGLVIIYLFAFVAVFLGLFALYFHFTTSLSVAWMVKLLFVDLALMCLAILKPIFDITLSFIRDVLRQNN</sequence>
<organism evidence="2 3">
    <name type="scientific">Companilactobacillus mindensis DSM 14500</name>
    <dbReference type="NCBI Taxonomy" id="1423770"/>
    <lineage>
        <taxon>Bacteria</taxon>
        <taxon>Bacillati</taxon>
        <taxon>Bacillota</taxon>
        <taxon>Bacilli</taxon>
        <taxon>Lactobacillales</taxon>
        <taxon>Lactobacillaceae</taxon>
        <taxon>Companilactobacillus</taxon>
    </lineage>
</organism>
<comment type="caution">
    <text evidence="2">The sequence shown here is derived from an EMBL/GenBank/DDBJ whole genome shotgun (WGS) entry which is preliminary data.</text>
</comment>
<dbReference type="STRING" id="1423770.FD29_GL000053"/>
<gene>
    <name evidence="2" type="ORF">FD29_GL000053</name>
</gene>
<evidence type="ECO:0000256" key="1">
    <source>
        <dbReference type="SAM" id="Phobius"/>
    </source>
</evidence>
<keyword evidence="1" id="KW-1133">Transmembrane helix</keyword>
<dbReference type="OrthoDB" id="2322325at2"/>
<feature type="transmembrane region" description="Helical" evidence="1">
    <location>
        <begin position="42"/>
        <end position="61"/>
    </location>
</feature>
<feature type="transmembrane region" description="Helical" evidence="1">
    <location>
        <begin position="12"/>
        <end position="36"/>
    </location>
</feature>
<protein>
    <submittedName>
        <fullName evidence="2">Uncharacterized protein</fullName>
    </submittedName>
</protein>
<keyword evidence="3" id="KW-1185">Reference proteome</keyword>
<accession>A0A0R1QHV0</accession>